<comment type="caution">
    <text evidence="3">The sequence shown here is derived from an EMBL/GenBank/DDBJ whole genome shotgun (WGS) entry which is preliminary data.</text>
</comment>
<keyword evidence="1 3" id="KW-0240">DNA-directed RNA polymerase</keyword>
<evidence type="ECO:0000313" key="4">
    <source>
        <dbReference type="Proteomes" id="UP000051530"/>
    </source>
</evidence>
<dbReference type="SUPFAM" id="SSF88798">
    <property type="entry name" value="N-terminal, heterodimerisation domain of RBP7 (RpoE)"/>
    <property type="match status" value="1"/>
</dbReference>
<reference evidence="3 4" key="1">
    <citation type="submission" date="2015-07" db="EMBL/GenBank/DDBJ databases">
        <title>The genome of Pseudoloma neurophilia, a relevant intracellular parasite of the zebrafish.</title>
        <authorList>
            <person name="Ndikumana S."/>
            <person name="Pelin A."/>
            <person name="Sanders J."/>
            <person name="Corradi N."/>
        </authorList>
    </citation>
    <scope>NUCLEOTIDE SEQUENCE [LARGE SCALE GENOMIC DNA]</scope>
    <source>
        <strain evidence="3 4">MK1</strain>
    </source>
</reference>
<dbReference type="Gene3D" id="2.40.50.140">
    <property type="entry name" value="Nucleic acid-binding proteins"/>
    <property type="match status" value="1"/>
</dbReference>
<keyword evidence="2" id="KW-0804">Transcription</keyword>
<proteinExistence type="predicted"/>
<dbReference type="InterPro" id="IPR012340">
    <property type="entry name" value="NA-bd_OB-fold"/>
</dbReference>
<dbReference type="Proteomes" id="UP000051530">
    <property type="component" value="Unassembled WGS sequence"/>
</dbReference>
<gene>
    <name evidence="3" type="ORF">M153_49450001404</name>
</gene>
<accession>A0A0R0LTD8</accession>
<dbReference type="AlphaFoldDB" id="A0A0R0LTD8"/>
<sequence length="183" mass="21525">YFKTPFDRMFRKILVQDSVCISSASENHLIDSKNVLSTKYIGKVLPECGICIKIINIEKIIETNILEDCYMVKLITVILVYQPIKDELIECTVKRQTENGLICDHPILGEILIDKFFQNTTKQKITITNSTESTIFWLWQYKNSKFLFKNHQNLRCKIYKINYNPFFINARVDEMGLGSPEWW</sequence>
<dbReference type="InterPro" id="IPR036898">
    <property type="entry name" value="RNA_pol_Rpb7-like_N_sf"/>
</dbReference>
<protein>
    <submittedName>
        <fullName evidence="3">DNA-directed RNA polymerase subunit E</fullName>
    </submittedName>
</protein>
<dbReference type="EMBL" id="LGUB01000867">
    <property type="protein sequence ID" value="KRH92520.1"/>
    <property type="molecule type" value="Genomic_DNA"/>
</dbReference>
<dbReference type="GO" id="GO:0000428">
    <property type="term" value="C:DNA-directed RNA polymerase complex"/>
    <property type="evidence" value="ECO:0007669"/>
    <property type="project" value="UniProtKB-KW"/>
</dbReference>
<dbReference type="Gene3D" id="3.30.1490.120">
    <property type="entry name" value="RNA polymerase Rpb7-like, N-terminal domain"/>
    <property type="match status" value="1"/>
</dbReference>
<evidence type="ECO:0000313" key="3">
    <source>
        <dbReference type="EMBL" id="KRH92520.1"/>
    </source>
</evidence>
<evidence type="ECO:0000256" key="1">
    <source>
        <dbReference type="ARBA" id="ARBA00022478"/>
    </source>
</evidence>
<dbReference type="VEuPathDB" id="MicrosporidiaDB:M153_49450001404"/>
<name>A0A0R0LTD8_9MICR</name>
<organism evidence="3 4">
    <name type="scientific">Pseudoloma neurophilia</name>
    <dbReference type="NCBI Taxonomy" id="146866"/>
    <lineage>
        <taxon>Eukaryota</taxon>
        <taxon>Fungi</taxon>
        <taxon>Fungi incertae sedis</taxon>
        <taxon>Microsporidia</taxon>
        <taxon>Pseudoloma</taxon>
    </lineage>
</organism>
<dbReference type="OrthoDB" id="10256606at2759"/>
<evidence type="ECO:0000256" key="2">
    <source>
        <dbReference type="ARBA" id="ARBA00023163"/>
    </source>
</evidence>
<keyword evidence="4" id="KW-1185">Reference proteome</keyword>
<feature type="non-terminal residue" evidence="3">
    <location>
        <position position="1"/>
    </location>
</feature>